<dbReference type="Pfam" id="PF12705">
    <property type="entry name" value="PDDEXK_1"/>
    <property type="match status" value="1"/>
</dbReference>
<dbReference type="Gene3D" id="3.90.320.10">
    <property type="match status" value="1"/>
</dbReference>
<evidence type="ECO:0000313" key="2">
    <source>
        <dbReference type="EMBL" id="KKN68068.1"/>
    </source>
</evidence>
<gene>
    <name evidence="2" type="ORF">LCGC14_0455220</name>
</gene>
<dbReference type="InterPro" id="IPR011604">
    <property type="entry name" value="PDDEXK-like_dom_sf"/>
</dbReference>
<comment type="caution">
    <text evidence="2">The sequence shown here is derived from an EMBL/GenBank/DDBJ whole genome shotgun (WGS) entry which is preliminary data.</text>
</comment>
<organism evidence="2">
    <name type="scientific">marine sediment metagenome</name>
    <dbReference type="NCBI Taxonomy" id="412755"/>
    <lineage>
        <taxon>unclassified sequences</taxon>
        <taxon>metagenomes</taxon>
        <taxon>ecological metagenomes</taxon>
    </lineage>
</organism>
<dbReference type="InterPro" id="IPR038726">
    <property type="entry name" value="PDDEXK_AddAB-type"/>
</dbReference>
<proteinExistence type="predicted"/>
<accession>A0A0F9VQK3</accession>
<name>A0A0F9VQK3_9ZZZZ</name>
<dbReference type="EMBL" id="LAZR01000459">
    <property type="protein sequence ID" value="KKN68068.1"/>
    <property type="molecule type" value="Genomic_DNA"/>
</dbReference>
<evidence type="ECO:0000259" key="1">
    <source>
        <dbReference type="Pfam" id="PF12705"/>
    </source>
</evidence>
<feature type="domain" description="PD-(D/E)XK endonuclease-like" evidence="1">
    <location>
        <begin position="61"/>
        <end position="294"/>
    </location>
</feature>
<protein>
    <recommendedName>
        <fullName evidence="1">PD-(D/E)XK endonuclease-like domain-containing protein</fullName>
    </recommendedName>
</protein>
<sequence length="409" mass="46440">MDLDKDRAVNTKAYPRTVKCRSGMSGTQVGGSDSTKMGVGVPLSTVKFFKDVRKPLIRSSPLACLEHCPRKFLYEYKLGIKTRRYESALTMGTIVHKILEALFTGKEPTEALQVCQRLLAKEQQRLIADAGADGFLSTGEVLDSVLKKLEEDYQKARATGLVFWQFVPFNSEEWEVLRTPDNEPMIEVILGCEYPGLNRPIRCPCDLALLHKSSGEVWIIDYKTTSFDPKKRAIPTQISAQLKLYRLVLQSHLDAWAEAKRAPKRRVAGSMHAIIKKPGIKSGTAQDKKNAKEWNCGLFEAYIRRLVKWYKDADKENPENPPLILDPNRFTGPLMSTELWGRLKQYCKAANAQPNIHHFYRAGESACLQYNCVCPFMPLCNSDPAMWPDLIEQRYQISFREDGEEKGND</sequence>
<reference evidence="2" key="1">
    <citation type="journal article" date="2015" name="Nature">
        <title>Complex archaea that bridge the gap between prokaryotes and eukaryotes.</title>
        <authorList>
            <person name="Spang A."/>
            <person name="Saw J.H."/>
            <person name="Jorgensen S.L."/>
            <person name="Zaremba-Niedzwiedzka K."/>
            <person name="Martijn J."/>
            <person name="Lind A.E."/>
            <person name="van Eijk R."/>
            <person name="Schleper C."/>
            <person name="Guy L."/>
            <person name="Ettema T.J."/>
        </authorList>
    </citation>
    <scope>NUCLEOTIDE SEQUENCE</scope>
</reference>
<dbReference type="AlphaFoldDB" id="A0A0F9VQK3"/>